<protein>
    <submittedName>
        <fullName evidence="2">Uncharacterized protein</fullName>
    </submittedName>
</protein>
<keyword evidence="3" id="KW-1185">Reference proteome</keyword>
<evidence type="ECO:0000256" key="1">
    <source>
        <dbReference type="SAM" id="MobiDB-lite"/>
    </source>
</evidence>
<accession>A0A0H2SPE6</accession>
<dbReference type="InParanoid" id="A0A0H2SPE6"/>
<gene>
    <name evidence="2" type="ORF">SCHPADRAFT_935770</name>
</gene>
<name>A0A0H2SPE6_9AGAM</name>
<sequence>MSLLYRRALSRASESKQRLNSPSQLTISIMGNTNCGQVIRTMARKLVCLPEPSPQAHESHFGESTFGPSEKSSFADFRGSEQAFPTSNSFDSSEPSPVEPSERPGRGSIRPIMTKEQLEMALSRESLTLEKEDKRSSLKAMTIDMSKLKKRFSRGVVSDFRIGEESPELRMRALSPPPEHFRRRKVSGEGVLSPPASPPGSPREPVCLKNMLSRESFIVSPRKSRYGEDLSPPSSPRRERRSRRMSMSLRH</sequence>
<proteinExistence type="predicted"/>
<feature type="region of interest" description="Disordered" evidence="1">
    <location>
        <begin position="162"/>
        <end position="251"/>
    </location>
</feature>
<dbReference type="Proteomes" id="UP000053477">
    <property type="component" value="Unassembled WGS sequence"/>
</dbReference>
<feature type="region of interest" description="Disordered" evidence="1">
    <location>
        <begin position="52"/>
        <end position="113"/>
    </location>
</feature>
<evidence type="ECO:0000313" key="2">
    <source>
        <dbReference type="EMBL" id="KLO18936.1"/>
    </source>
</evidence>
<organism evidence="2 3">
    <name type="scientific">Schizopora paradoxa</name>
    <dbReference type="NCBI Taxonomy" id="27342"/>
    <lineage>
        <taxon>Eukaryota</taxon>
        <taxon>Fungi</taxon>
        <taxon>Dikarya</taxon>
        <taxon>Basidiomycota</taxon>
        <taxon>Agaricomycotina</taxon>
        <taxon>Agaricomycetes</taxon>
        <taxon>Hymenochaetales</taxon>
        <taxon>Schizoporaceae</taxon>
        <taxon>Schizopora</taxon>
    </lineage>
</organism>
<dbReference type="AlphaFoldDB" id="A0A0H2SPE6"/>
<dbReference type="EMBL" id="KQ085890">
    <property type="protein sequence ID" value="KLO18936.1"/>
    <property type="molecule type" value="Genomic_DNA"/>
</dbReference>
<feature type="compositionally biased region" description="Basic and acidic residues" evidence="1">
    <location>
        <begin position="162"/>
        <end position="171"/>
    </location>
</feature>
<reference evidence="2 3" key="1">
    <citation type="submission" date="2015-04" db="EMBL/GenBank/DDBJ databases">
        <title>Complete genome sequence of Schizopora paradoxa KUC8140, a cosmopolitan wood degrader in East Asia.</title>
        <authorList>
            <consortium name="DOE Joint Genome Institute"/>
            <person name="Min B."/>
            <person name="Park H."/>
            <person name="Jang Y."/>
            <person name="Kim J.-J."/>
            <person name="Kim K.H."/>
            <person name="Pangilinan J."/>
            <person name="Lipzen A."/>
            <person name="Riley R."/>
            <person name="Grigoriev I.V."/>
            <person name="Spatafora J.W."/>
            <person name="Choi I.-G."/>
        </authorList>
    </citation>
    <scope>NUCLEOTIDE SEQUENCE [LARGE SCALE GENOMIC DNA]</scope>
    <source>
        <strain evidence="2 3">KUC8140</strain>
    </source>
</reference>
<feature type="compositionally biased region" description="Basic residues" evidence="1">
    <location>
        <begin position="238"/>
        <end position="251"/>
    </location>
</feature>
<evidence type="ECO:0000313" key="3">
    <source>
        <dbReference type="Proteomes" id="UP000053477"/>
    </source>
</evidence>